<dbReference type="EMBL" id="LNQE01000311">
    <property type="protein sequence ID" value="KUG27595.1"/>
    <property type="molecule type" value="Genomic_DNA"/>
</dbReference>
<reference evidence="2" key="1">
    <citation type="journal article" date="2015" name="Proc. Natl. Acad. Sci. U.S.A.">
        <title>Networks of energetic and metabolic interactions define dynamics in microbial communities.</title>
        <authorList>
            <person name="Embree M."/>
            <person name="Liu J.K."/>
            <person name="Al-Bassam M.M."/>
            <person name="Zengler K."/>
        </authorList>
    </citation>
    <scope>NUCLEOTIDE SEQUENCE</scope>
</reference>
<comment type="caution">
    <text evidence="2">The sequence shown here is derived from an EMBL/GenBank/DDBJ whole genome shotgun (WGS) entry which is preliminary data.</text>
</comment>
<dbReference type="InterPro" id="IPR006311">
    <property type="entry name" value="TAT_signal"/>
</dbReference>
<evidence type="ECO:0000313" key="2">
    <source>
        <dbReference type="EMBL" id="KUG27595.1"/>
    </source>
</evidence>
<dbReference type="NCBIfam" id="TIGR01409">
    <property type="entry name" value="TAT_signal_seq"/>
    <property type="match status" value="1"/>
</dbReference>
<dbReference type="GO" id="GO:0005737">
    <property type="term" value="C:cytoplasm"/>
    <property type="evidence" value="ECO:0007669"/>
    <property type="project" value="TreeGrafter"/>
</dbReference>
<dbReference type="Gene3D" id="3.50.50.60">
    <property type="entry name" value="FAD/NAD(P)-binding domain"/>
    <property type="match status" value="1"/>
</dbReference>
<dbReference type="PANTHER" id="PTHR13847:SF281">
    <property type="entry name" value="FAD DEPENDENT OXIDOREDUCTASE DOMAIN-CONTAINING PROTEIN"/>
    <property type="match status" value="1"/>
</dbReference>
<dbReference type="SUPFAM" id="SSF51905">
    <property type="entry name" value="FAD/NAD(P)-binding domain"/>
    <property type="match status" value="1"/>
</dbReference>
<evidence type="ECO:0000259" key="1">
    <source>
        <dbReference type="Pfam" id="PF01266"/>
    </source>
</evidence>
<sequence>MQPKHSRRSFLKMAALTGGAAAAAGIGLPYALGEAGPCFEPNDSYWALEKPPASPPLQEDLSVDVAVIGGGYTGLSSAWHLAKASPGLRVILLEARQVGHGASGRHGGMVLPQTGVESFEIASDLPTHKLVYDLTVAGMASLQQMVQATGVACDLELEGYVHTFLGEEDLPYYEEYVEEAMRAGIPLELLDGDETARELGTEVFAGGVYDPHGGSVHAMKLVRALTTAALDAGVRIFGDSPVVGIEEGETMVLRVGGGNRTVRAKAIVLATNGYTSKLGYFKSQVMPLHVQTAVTPPLTESQLAGIAWDSRLPFFDSRNALFHLVLTPDDRIVIGGGSAEYFFGNDVCYRGNLAAIADMMQGELWRMYPALRGVRFEYVWNGVLGMSFDGAPGVGVTGKHRNIFYGLAYNGQGVNLSFLFGEVIAALHQGKAHPWLETPYAGDSLPSIPPEPFRWIGTQIALRYYDWEDAH</sequence>
<protein>
    <submittedName>
        <fullName evidence="2">Fad dependent oxidoreductase</fullName>
    </submittedName>
</protein>
<dbReference type="Pfam" id="PF01266">
    <property type="entry name" value="DAO"/>
    <property type="match status" value="1"/>
</dbReference>
<name>A0A0W8G356_9ZZZZ</name>
<feature type="domain" description="FAD dependent oxidoreductase" evidence="1">
    <location>
        <begin position="64"/>
        <end position="427"/>
    </location>
</feature>
<dbReference type="AlphaFoldDB" id="A0A0W8G356"/>
<dbReference type="InterPro" id="IPR036188">
    <property type="entry name" value="FAD/NAD-bd_sf"/>
</dbReference>
<dbReference type="InterPro" id="IPR019546">
    <property type="entry name" value="TAT_signal_bac_arc"/>
</dbReference>
<dbReference type="Gene3D" id="3.30.9.10">
    <property type="entry name" value="D-Amino Acid Oxidase, subunit A, domain 2"/>
    <property type="match status" value="1"/>
</dbReference>
<dbReference type="PROSITE" id="PS51318">
    <property type="entry name" value="TAT"/>
    <property type="match status" value="1"/>
</dbReference>
<dbReference type="PANTHER" id="PTHR13847">
    <property type="entry name" value="SARCOSINE DEHYDROGENASE-RELATED"/>
    <property type="match status" value="1"/>
</dbReference>
<dbReference type="InterPro" id="IPR006076">
    <property type="entry name" value="FAD-dep_OxRdtase"/>
</dbReference>
<gene>
    <name evidence="2" type="ORF">ASZ90_002555</name>
</gene>
<organism evidence="2">
    <name type="scientific">hydrocarbon metagenome</name>
    <dbReference type="NCBI Taxonomy" id="938273"/>
    <lineage>
        <taxon>unclassified sequences</taxon>
        <taxon>metagenomes</taxon>
        <taxon>ecological metagenomes</taxon>
    </lineage>
</organism>
<accession>A0A0W8G356</accession>
<proteinExistence type="predicted"/>